<evidence type="ECO:0000256" key="1">
    <source>
        <dbReference type="ARBA" id="ARBA00004370"/>
    </source>
</evidence>
<feature type="compositionally biased region" description="Basic and acidic residues" evidence="3">
    <location>
        <begin position="25"/>
        <end position="46"/>
    </location>
</feature>
<proteinExistence type="predicted"/>
<organism evidence="5 6">
    <name type="scientific">Stieleria bergensis</name>
    <dbReference type="NCBI Taxonomy" id="2528025"/>
    <lineage>
        <taxon>Bacteria</taxon>
        <taxon>Pseudomonadati</taxon>
        <taxon>Planctomycetota</taxon>
        <taxon>Planctomycetia</taxon>
        <taxon>Pirellulales</taxon>
        <taxon>Pirellulaceae</taxon>
        <taxon>Stieleria</taxon>
    </lineage>
</organism>
<dbReference type="InterPro" id="IPR011990">
    <property type="entry name" value="TPR-like_helical_dom_sf"/>
</dbReference>
<evidence type="ECO:0000313" key="5">
    <source>
        <dbReference type="EMBL" id="QDT59263.1"/>
    </source>
</evidence>
<feature type="compositionally biased region" description="Polar residues" evidence="3">
    <location>
        <begin position="51"/>
        <end position="62"/>
    </location>
</feature>
<accession>A0A517ST54</accession>
<gene>
    <name evidence="5" type="primary">pbpE_3</name>
    <name evidence="5" type="ORF">SV7mr_17700</name>
</gene>
<dbReference type="GO" id="GO:0016020">
    <property type="term" value="C:membrane"/>
    <property type="evidence" value="ECO:0007669"/>
    <property type="project" value="UniProtKB-SubCell"/>
</dbReference>
<evidence type="ECO:0000256" key="2">
    <source>
        <dbReference type="ARBA" id="ARBA00023136"/>
    </source>
</evidence>
<feature type="region of interest" description="Disordered" evidence="3">
    <location>
        <begin position="23"/>
        <end position="62"/>
    </location>
</feature>
<feature type="domain" description="Beta-lactamase-related" evidence="4">
    <location>
        <begin position="89"/>
        <end position="416"/>
    </location>
</feature>
<evidence type="ECO:0000259" key="4">
    <source>
        <dbReference type="Pfam" id="PF00144"/>
    </source>
</evidence>
<dbReference type="PANTHER" id="PTHR46825:SF11">
    <property type="entry name" value="PENICILLIN-BINDING PROTEIN 4"/>
    <property type="match status" value="1"/>
</dbReference>
<dbReference type="InterPro" id="IPR001466">
    <property type="entry name" value="Beta-lactam-related"/>
</dbReference>
<protein>
    <submittedName>
        <fullName evidence="5">Penicillin-binding protein 4</fullName>
    </submittedName>
</protein>
<comment type="subcellular location">
    <subcellularLocation>
        <location evidence="1">Membrane</location>
    </subcellularLocation>
</comment>
<dbReference type="Gene3D" id="1.25.40.10">
    <property type="entry name" value="Tetratricopeptide repeat domain"/>
    <property type="match status" value="1"/>
</dbReference>
<name>A0A517ST54_9BACT</name>
<dbReference type="PANTHER" id="PTHR46825">
    <property type="entry name" value="D-ALANYL-D-ALANINE-CARBOXYPEPTIDASE/ENDOPEPTIDASE AMPH"/>
    <property type="match status" value="1"/>
</dbReference>
<dbReference type="Pfam" id="PF00144">
    <property type="entry name" value="Beta-lactamase"/>
    <property type="match status" value="1"/>
</dbReference>
<dbReference type="InterPro" id="IPR012338">
    <property type="entry name" value="Beta-lactam/transpept-like"/>
</dbReference>
<sequence length="564" mass="62548">MLLCFVAWTLNGVCMITETPAQEHPVPEHPVPEHPVPEHPVPEHPVPETPAQETPAQETPAQETTLELPKGYLAVGTDKVAAIDQLCQATAETGLFSGAVLVAKDGQVLYENAFGMANQEWQVPNTVETKFRLASVSKQFCSMLVMQLVQEGRLSLDDSISDHLTYYRKDSGDQITIHHLLAHQSGLPDFTASFDYRSKLSRLSFPPDEFIQQYCSGDLQHEPGTIYSYCNAGYCILGRIIEKVTGKSFGRQLQERILDPVGMANTGLDRNEAILQHRASGYTRGAFGLENADYISMATTPGPAGGMYSTVGDMFLWDRALTTDKLLNKQYRDLMFTPNSQVPEVKAAGGRARSIYGYGWQITTRTHPVTKRRSKVISHGGAINGFRAMEYRLVDDDAFVIVLCNQGDPVGAADVWRSVTRLSAELTAIVNDQPYRLPAKPGLSQNQRLLRLVQSEGLEAALQWFDERGKPAAWGGTFLLLAERLIADGDVETGLRLLEEDLARTPSKVWMVRKTAQAFLDNGRYAKALQYAEQGLQQRPHDERFLDIASEASRRIKPLAPVSQ</sequence>
<keyword evidence="2" id="KW-0472">Membrane</keyword>
<dbReference type="SUPFAM" id="SSF56601">
    <property type="entry name" value="beta-lactamase/transpeptidase-like"/>
    <property type="match status" value="1"/>
</dbReference>
<dbReference type="Proteomes" id="UP000315003">
    <property type="component" value="Chromosome"/>
</dbReference>
<dbReference type="InterPro" id="IPR050491">
    <property type="entry name" value="AmpC-like"/>
</dbReference>
<reference evidence="5 6" key="1">
    <citation type="submission" date="2019-02" db="EMBL/GenBank/DDBJ databases">
        <title>Deep-cultivation of Planctomycetes and their phenomic and genomic characterization uncovers novel biology.</title>
        <authorList>
            <person name="Wiegand S."/>
            <person name="Jogler M."/>
            <person name="Boedeker C."/>
            <person name="Pinto D."/>
            <person name="Vollmers J."/>
            <person name="Rivas-Marin E."/>
            <person name="Kohn T."/>
            <person name="Peeters S.H."/>
            <person name="Heuer A."/>
            <person name="Rast P."/>
            <person name="Oberbeckmann S."/>
            <person name="Bunk B."/>
            <person name="Jeske O."/>
            <person name="Meyerdierks A."/>
            <person name="Storesund J.E."/>
            <person name="Kallscheuer N."/>
            <person name="Luecker S."/>
            <person name="Lage O.M."/>
            <person name="Pohl T."/>
            <person name="Merkel B.J."/>
            <person name="Hornburger P."/>
            <person name="Mueller R.-W."/>
            <person name="Bruemmer F."/>
            <person name="Labrenz M."/>
            <person name="Spormann A.M."/>
            <person name="Op den Camp H."/>
            <person name="Overmann J."/>
            <person name="Amann R."/>
            <person name="Jetten M.S.M."/>
            <person name="Mascher T."/>
            <person name="Medema M.H."/>
            <person name="Devos D.P."/>
            <person name="Kaster A.-K."/>
            <person name="Ovreas L."/>
            <person name="Rohde M."/>
            <person name="Galperin M.Y."/>
            <person name="Jogler C."/>
        </authorList>
    </citation>
    <scope>NUCLEOTIDE SEQUENCE [LARGE SCALE GENOMIC DNA]</scope>
    <source>
        <strain evidence="5 6">SV_7m_r</strain>
    </source>
</reference>
<dbReference type="SUPFAM" id="SSF48452">
    <property type="entry name" value="TPR-like"/>
    <property type="match status" value="1"/>
</dbReference>
<evidence type="ECO:0000256" key="3">
    <source>
        <dbReference type="SAM" id="MobiDB-lite"/>
    </source>
</evidence>
<dbReference type="EMBL" id="CP036272">
    <property type="protein sequence ID" value="QDT59263.1"/>
    <property type="molecule type" value="Genomic_DNA"/>
</dbReference>
<evidence type="ECO:0000313" key="6">
    <source>
        <dbReference type="Proteomes" id="UP000315003"/>
    </source>
</evidence>
<keyword evidence="6" id="KW-1185">Reference proteome</keyword>
<dbReference type="AlphaFoldDB" id="A0A517ST54"/>
<dbReference type="Gene3D" id="3.40.710.10">
    <property type="entry name" value="DD-peptidase/beta-lactamase superfamily"/>
    <property type="match status" value="1"/>
</dbReference>